<dbReference type="Pfam" id="PF02668">
    <property type="entry name" value="TauD"/>
    <property type="match status" value="1"/>
</dbReference>
<name>A0ABT5WN94_9SPHN</name>
<evidence type="ECO:0000259" key="6">
    <source>
        <dbReference type="Pfam" id="PF02668"/>
    </source>
</evidence>
<evidence type="ECO:0000256" key="2">
    <source>
        <dbReference type="ARBA" id="ARBA00022723"/>
    </source>
</evidence>
<accession>A0ABT5WN94</accession>
<evidence type="ECO:0000256" key="1">
    <source>
        <dbReference type="ARBA" id="ARBA00005896"/>
    </source>
</evidence>
<dbReference type="EMBL" id="JARESE010000019">
    <property type="protein sequence ID" value="MDE8651520.1"/>
    <property type="molecule type" value="Genomic_DNA"/>
</dbReference>
<dbReference type="PANTHER" id="PTHR30468:SF1">
    <property type="entry name" value="ALPHA-KETOGLUTARATE-DEPENDENT SULFONATE DIOXYGENASE"/>
    <property type="match status" value="1"/>
</dbReference>
<keyword evidence="8" id="KW-1185">Reference proteome</keyword>
<gene>
    <name evidence="7" type="ORF">PYV00_07285</name>
</gene>
<dbReference type="InterPro" id="IPR003819">
    <property type="entry name" value="TauD/TfdA-like"/>
</dbReference>
<feature type="domain" description="TauD/TfdA-like" evidence="6">
    <location>
        <begin position="8"/>
        <end position="260"/>
    </location>
</feature>
<keyword evidence="2" id="KW-0479">Metal-binding</keyword>
<proteinExistence type="inferred from homology"/>
<sequence length="286" mass="31981">MEYREISVTRVTPHIGAEIGDIDLTRPLDDSQLAELKAAFAENLVLFFRDQPVSVENLRELGMHFGTLHRHVGPSTESRQHADYPDVRALHFDANSAKVAGERWHTDQSCAQTPPLGSILYLHTVPPDGGGATLFASMYAAYDALSDNMKAYLAPLTATHDGSRAFGKDAPVNVHPVIARHPVTGRKLLYVNRGQTSHLNGIPPEESAAVLEFLYDHCAKPDFQVRFQWRAHSICFWDNRCTHHRAIWDYYPHTRSGYRVQIQGERPPVPAYGPEQATVLHADVAD</sequence>
<keyword evidence="5" id="KW-0408">Iron</keyword>
<protein>
    <submittedName>
        <fullName evidence="7">TauD/TfdA family dioxygenase</fullName>
    </submittedName>
</protein>
<dbReference type="InterPro" id="IPR051323">
    <property type="entry name" value="AtsK-like"/>
</dbReference>
<dbReference type="InterPro" id="IPR042098">
    <property type="entry name" value="TauD-like_sf"/>
</dbReference>
<comment type="similarity">
    <text evidence="1">Belongs to the TfdA dioxygenase family.</text>
</comment>
<organism evidence="7 8">
    <name type="scientific">Novosphingobium album</name>
    <name type="common">ex Liu et al. 2023</name>
    <dbReference type="NCBI Taxonomy" id="3031130"/>
    <lineage>
        <taxon>Bacteria</taxon>
        <taxon>Pseudomonadati</taxon>
        <taxon>Pseudomonadota</taxon>
        <taxon>Alphaproteobacteria</taxon>
        <taxon>Sphingomonadales</taxon>
        <taxon>Sphingomonadaceae</taxon>
        <taxon>Novosphingobium</taxon>
    </lineage>
</organism>
<evidence type="ECO:0000256" key="4">
    <source>
        <dbReference type="ARBA" id="ARBA00023002"/>
    </source>
</evidence>
<reference evidence="7 8" key="1">
    <citation type="submission" date="2023-03" db="EMBL/GenBank/DDBJ databases">
        <title>NovoSphingobium album sp. nov. isolated from polycyclic aromatic hydrocarbons- and heavy-metal polluted soil.</title>
        <authorList>
            <person name="Liu Z."/>
            <person name="Wang K."/>
        </authorList>
    </citation>
    <scope>NUCLEOTIDE SEQUENCE [LARGE SCALE GENOMIC DNA]</scope>
    <source>
        <strain evidence="7 8">H3SJ31-1</strain>
    </source>
</reference>
<evidence type="ECO:0000313" key="8">
    <source>
        <dbReference type="Proteomes" id="UP001216253"/>
    </source>
</evidence>
<comment type="caution">
    <text evidence="7">The sequence shown here is derived from an EMBL/GenBank/DDBJ whole genome shotgun (WGS) entry which is preliminary data.</text>
</comment>
<dbReference type="RefSeq" id="WP_275227617.1">
    <property type="nucleotide sequence ID" value="NZ_JARESE010000019.1"/>
</dbReference>
<keyword evidence="4" id="KW-0560">Oxidoreductase</keyword>
<evidence type="ECO:0000256" key="3">
    <source>
        <dbReference type="ARBA" id="ARBA00022964"/>
    </source>
</evidence>
<dbReference type="SUPFAM" id="SSF51197">
    <property type="entry name" value="Clavaminate synthase-like"/>
    <property type="match status" value="1"/>
</dbReference>
<dbReference type="Gene3D" id="3.60.130.10">
    <property type="entry name" value="Clavaminate synthase-like"/>
    <property type="match status" value="1"/>
</dbReference>
<evidence type="ECO:0000313" key="7">
    <source>
        <dbReference type="EMBL" id="MDE8651520.1"/>
    </source>
</evidence>
<dbReference type="PANTHER" id="PTHR30468">
    <property type="entry name" value="ALPHA-KETOGLUTARATE-DEPENDENT SULFONATE DIOXYGENASE"/>
    <property type="match status" value="1"/>
</dbReference>
<evidence type="ECO:0000256" key="5">
    <source>
        <dbReference type="ARBA" id="ARBA00023004"/>
    </source>
</evidence>
<keyword evidence="3 7" id="KW-0223">Dioxygenase</keyword>
<dbReference type="Proteomes" id="UP001216253">
    <property type="component" value="Unassembled WGS sequence"/>
</dbReference>
<dbReference type="GO" id="GO:0051213">
    <property type="term" value="F:dioxygenase activity"/>
    <property type="evidence" value="ECO:0007669"/>
    <property type="project" value="UniProtKB-KW"/>
</dbReference>